<dbReference type="AlphaFoldDB" id="A0A2C9KZ71"/>
<dbReference type="PANTHER" id="PTHR28616">
    <property type="entry name" value="COILED-COIL DOMAIN-CONTAINING PROTEIN 125"/>
    <property type="match status" value="1"/>
</dbReference>
<feature type="region of interest" description="Disordered" evidence="2">
    <location>
        <begin position="198"/>
        <end position="217"/>
    </location>
</feature>
<keyword evidence="1" id="KW-0175">Coiled coil</keyword>
<evidence type="ECO:0000256" key="1">
    <source>
        <dbReference type="SAM" id="Coils"/>
    </source>
</evidence>
<accession>A0A2C9KZ71</accession>
<dbReference type="VEuPathDB" id="VectorBase:BGLAX_038743"/>
<dbReference type="InterPro" id="IPR034608">
    <property type="entry name" value="CCDC125"/>
</dbReference>
<dbReference type="EnsemblMetazoa" id="BGLB025121-RH">
    <property type="protein sequence ID" value="BGLB025121-PH"/>
    <property type="gene ID" value="BGLB025121"/>
</dbReference>
<dbReference type="GO" id="GO:2000146">
    <property type="term" value="P:negative regulation of cell motility"/>
    <property type="evidence" value="ECO:0007669"/>
    <property type="project" value="TreeGrafter"/>
</dbReference>
<gene>
    <name evidence="3" type="primary">106071540</name>
</gene>
<sequence>MNPMDKVDKSEDDFFNIICGDLGLGESTRSSNVLKFDRKCYCDNNSHQNACHFNKVQSVFISSPTCASSNPLTDCSCALPGNYATKGNLEAMNSESNSDLEHFPTFADVPYGTSMRQQKKLYEKQVNNLRKLLTINQADGFKTSANNNTASKKDIEEQLLVALQEMDELKIELDACRKRLEAKYKAVAILRKQAENADTELKNTEKKASETSRKLEQHGDGMNALVQALDANDVARVSREMLELEFGRVCQENGNLMSKLEARNEELRRANAHKSALARERDELLALLDVTERQKYEHGKSTTAEEDYGTFTSSELAVLGACKCRVTSPDPCGCAHAAANLRKEVSKLKDELDCSLQRREEANLTVDAYRAAFEEQLSKTRSLSLKLSQIATISSRSTKAKAAIKWLIQVLNDDDYSPPKPIETAIDADKGQTLTSMSLQELVTLLTEMVLDKNEVLAHNKLASQILANKLFKYEQKETEIPKGTYSKSKEGKSKSSKVTPNYKLHLYFKESEEASNLCKAPMETTYQGVLSTEKAECFSLYTSADGSPEIGDHIAQALDDRLTFSHSSLAGAESYLISESSDSNKIEYNDDFNNNDAEVAKLNEVCHSRDNTIQSVSGDITLPENNCNQNESYVQQGLPDELEQNGMVNLAAFKEELEAKQ</sequence>
<evidence type="ECO:0000256" key="2">
    <source>
        <dbReference type="SAM" id="MobiDB-lite"/>
    </source>
</evidence>
<dbReference type="GO" id="GO:0005737">
    <property type="term" value="C:cytoplasm"/>
    <property type="evidence" value="ECO:0007669"/>
    <property type="project" value="TreeGrafter"/>
</dbReference>
<evidence type="ECO:0000313" key="3">
    <source>
        <dbReference type="EnsemblMetazoa" id="BGLB025121-PH"/>
    </source>
</evidence>
<dbReference type="RefSeq" id="XP_013087127.2">
    <property type="nucleotide sequence ID" value="XM_013231673.2"/>
</dbReference>
<dbReference type="STRING" id="6526.A0A2C9KZ71"/>
<protein>
    <submittedName>
        <fullName evidence="3">Uncharacterized protein</fullName>
    </submittedName>
</protein>
<dbReference type="KEGG" id="bgt:106071540"/>
<dbReference type="PANTHER" id="PTHR28616:SF1">
    <property type="entry name" value="COILED-COIL DOMAIN-CONTAINING PROTEIN 125"/>
    <property type="match status" value="1"/>
</dbReference>
<proteinExistence type="predicted"/>
<dbReference type="SUPFAM" id="SSF103657">
    <property type="entry name" value="BAR/IMD domain-like"/>
    <property type="match status" value="1"/>
</dbReference>
<dbReference type="InterPro" id="IPR027267">
    <property type="entry name" value="AH/BAR_dom_sf"/>
</dbReference>
<organism evidence="3 4">
    <name type="scientific">Biomphalaria glabrata</name>
    <name type="common">Bloodfluke planorb</name>
    <name type="synonym">Freshwater snail</name>
    <dbReference type="NCBI Taxonomy" id="6526"/>
    <lineage>
        <taxon>Eukaryota</taxon>
        <taxon>Metazoa</taxon>
        <taxon>Spiralia</taxon>
        <taxon>Lophotrochozoa</taxon>
        <taxon>Mollusca</taxon>
        <taxon>Gastropoda</taxon>
        <taxon>Heterobranchia</taxon>
        <taxon>Euthyneura</taxon>
        <taxon>Panpulmonata</taxon>
        <taxon>Hygrophila</taxon>
        <taxon>Lymnaeoidea</taxon>
        <taxon>Planorbidae</taxon>
        <taxon>Biomphalaria</taxon>
    </lineage>
</organism>
<dbReference type="OrthoDB" id="9939852at2759"/>
<dbReference type="Proteomes" id="UP000076420">
    <property type="component" value="Unassembled WGS sequence"/>
</dbReference>
<dbReference type="GO" id="GO:0035024">
    <property type="term" value="P:negative regulation of Rho protein signal transduction"/>
    <property type="evidence" value="ECO:0007669"/>
    <property type="project" value="TreeGrafter"/>
</dbReference>
<feature type="coiled-coil region" evidence="1">
    <location>
        <begin position="338"/>
        <end position="365"/>
    </location>
</feature>
<name>A0A2C9KZ71_BIOGL</name>
<reference evidence="3" key="1">
    <citation type="submission" date="2020-05" db="UniProtKB">
        <authorList>
            <consortium name="EnsemblMetazoa"/>
        </authorList>
    </citation>
    <scope>IDENTIFICATION</scope>
    <source>
        <strain evidence="3">BB02</strain>
    </source>
</reference>
<feature type="coiled-coil region" evidence="1">
    <location>
        <begin position="250"/>
        <end position="294"/>
    </location>
</feature>
<evidence type="ECO:0000313" key="4">
    <source>
        <dbReference type="Proteomes" id="UP000076420"/>
    </source>
</evidence>
<dbReference type="VEuPathDB" id="VectorBase:BGLB025121"/>